<evidence type="ECO:0000256" key="5">
    <source>
        <dbReference type="ARBA" id="ARBA00023242"/>
    </source>
</evidence>
<keyword evidence="4" id="KW-0238">DNA-binding</keyword>
<evidence type="ECO:0000256" key="1">
    <source>
        <dbReference type="ARBA" id="ARBA00004123"/>
    </source>
</evidence>
<dbReference type="GO" id="GO:0005634">
    <property type="term" value="C:nucleus"/>
    <property type="evidence" value="ECO:0007669"/>
    <property type="project" value="UniProtKB-SubCell"/>
</dbReference>
<keyword evidence="3" id="KW-0862">Zinc</keyword>
<dbReference type="GeneID" id="54359907"/>
<dbReference type="PANTHER" id="PTHR12486:SF4">
    <property type="entry name" value="APRATAXIN"/>
    <property type="match status" value="1"/>
</dbReference>
<keyword evidence="9" id="KW-1185">Reference proteome</keyword>
<reference evidence="10" key="1">
    <citation type="submission" date="2020-01" db="EMBL/GenBank/DDBJ databases">
        <authorList>
            <consortium name="DOE Joint Genome Institute"/>
            <person name="Haridas S."/>
            <person name="Albert R."/>
            <person name="Binder M."/>
            <person name="Bloem J."/>
            <person name="Labutti K."/>
            <person name="Salamov A."/>
            <person name="Andreopoulos B."/>
            <person name="Baker S.E."/>
            <person name="Barry K."/>
            <person name="Bills G."/>
            <person name="Bluhm B.H."/>
            <person name="Cannon C."/>
            <person name="Castanera R."/>
            <person name="Culley D.E."/>
            <person name="Daum C."/>
            <person name="Ezra D."/>
            <person name="Gonzalez J.B."/>
            <person name="Henrissat B."/>
            <person name="Kuo A."/>
            <person name="Liang C."/>
            <person name="Lipzen A."/>
            <person name="Lutzoni F."/>
            <person name="Magnuson J."/>
            <person name="Mondo S."/>
            <person name="Nolan M."/>
            <person name="Ohm R."/>
            <person name="Pangilinan J."/>
            <person name="Park H.-J."/>
            <person name="Ramirez L."/>
            <person name="Alfaro M."/>
            <person name="Sun H."/>
            <person name="Tritt A."/>
            <person name="Yoshinaga Y."/>
            <person name="Zwiers L.-H."/>
            <person name="Turgeon B.G."/>
            <person name="Goodwin S.B."/>
            <person name="Spatafora J.W."/>
            <person name="Crous P.W."/>
            <person name="Grigoriev I.V."/>
        </authorList>
    </citation>
    <scope>NUCLEOTIDE SEQUENCE</scope>
    <source>
        <strain evidence="10">CBS 342.82</strain>
    </source>
</reference>
<dbReference type="AlphaFoldDB" id="A0A6J3MJ75"/>
<dbReference type="GO" id="GO:0000012">
    <property type="term" value="P:single strand break repair"/>
    <property type="evidence" value="ECO:0007669"/>
    <property type="project" value="TreeGrafter"/>
</dbReference>
<dbReference type="GO" id="GO:0003697">
    <property type="term" value="F:single-stranded DNA binding"/>
    <property type="evidence" value="ECO:0007669"/>
    <property type="project" value="TreeGrafter"/>
</dbReference>
<evidence type="ECO:0000256" key="3">
    <source>
        <dbReference type="ARBA" id="ARBA00022833"/>
    </source>
</evidence>
<protein>
    <submittedName>
        <fullName evidence="10">HIT-like protein</fullName>
    </submittedName>
</protein>
<dbReference type="GO" id="GO:0046872">
    <property type="term" value="F:metal ion binding"/>
    <property type="evidence" value="ECO:0007669"/>
    <property type="project" value="UniProtKB-KW"/>
</dbReference>
<gene>
    <name evidence="10" type="ORF">K489DRAFT_329259</name>
</gene>
<dbReference type="GO" id="GO:1990165">
    <property type="term" value="F:single-strand break-containing DNA binding"/>
    <property type="evidence" value="ECO:0007669"/>
    <property type="project" value="TreeGrafter"/>
</dbReference>
<dbReference type="InterPro" id="IPR032566">
    <property type="entry name" value="Znf-C2HE"/>
</dbReference>
<keyword evidence="5" id="KW-0539">Nucleus</keyword>
<evidence type="ECO:0000313" key="10">
    <source>
        <dbReference type="RefSeq" id="XP_033464018.1"/>
    </source>
</evidence>
<evidence type="ECO:0000313" key="9">
    <source>
        <dbReference type="Proteomes" id="UP000504637"/>
    </source>
</evidence>
<dbReference type="InterPro" id="IPR036265">
    <property type="entry name" value="HIT-like_sf"/>
</dbReference>
<dbReference type="GO" id="GO:0030983">
    <property type="term" value="F:mismatched DNA binding"/>
    <property type="evidence" value="ECO:0007669"/>
    <property type="project" value="TreeGrafter"/>
</dbReference>
<keyword evidence="2" id="KW-0479">Metal-binding</keyword>
<name>A0A6J3MJ75_9PEZI</name>
<organism evidence="10">
    <name type="scientific">Dissoconium aciculare CBS 342.82</name>
    <dbReference type="NCBI Taxonomy" id="1314786"/>
    <lineage>
        <taxon>Eukaryota</taxon>
        <taxon>Fungi</taxon>
        <taxon>Dikarya</taxon>
        <taxon>Ascomycota</taxon>
        <taxon>Pezizomycotina</taxon>
        <taxon>Dothideomycetes</taxon>
        <taxon>Dothideomycetidae</taxon>
        <taxon>Mycosphaerellales</taxon>
        <taxon>Dissoconiaceae</taxon>
        <taxon>Dissoconium</taxon>
    </lineage>
</organism>
<dbReference type="Pfam" id="PF01230">
    <property type="entry name" value="HIT"/>
    <property type="match status" value="1"/>
</dbReference>
<feature type="region of interest" description="Disordered" evidence="6">
    <location>
        <begin position="1"/>
        <end position="28"/>
    </location>
</feature>
<dbReference type="SUPFAM" id="SSF54197">
    <property type="entry name" value="HIT-like"/>
    <property type="match status" value="1"/>
</dbReference>
<dbReference type="Gene3D" id="3.30.428.10">
    <property type="entry name" value="HIT-like"/>
    <property type="match status" value="1"/>
</dbReference>
<comment type="subcellular location">
    <subcellularLocation>
        <location evidence="1">Nucleus</location>
    </subcellularLocation>
</comment>
<reference evidence="10" key="3">
    <citation type="submission" date="2025-08" db="UniProtKB">
        <authorList>
            <consortium name="RefSeq"/>
        </authorList>
    </citation>
    <scope>IDENTIFICATION</scope>
    <source>
        <strain evidence="10">CBS 342.82</strain>
    </source>
</reference>
<dbReference type="InterPro" id="IPR011146">
    <property type="entry name" value="HIT-like"/>
</dbReference>
<reference evidence="10" key="2">
    <citation type="submission" date="2020-04" db="EMBL/GenBank/DDBJ databases">
        <authorList>
            <consortium name="NCBI Genome Project"/>
        </authorList>
    </citation>
    <scope>NUCLEOTIDE SEQUENCE</scope>
    <source>
        <strain evidence="10">CBS 342.82</strain>
    </source>
</reference>
<accession>A0A6J3MJ75</accession>
<evidence type="ECO:0000256" key="2">
    <source>
        <dbReference type="ARBA" id="ARBA00022723"/>
    </source>
</evidence>
<feature type="domain" description="Aprataxin C2HE/C2H2/C2HC zinc finger" evidence="8">
    <location>
        <begin position="219"/>
        <end position="273"/>
    </location>
</feature>
<dbReference type="RefSeq" id="XP_033464018.1">
    <property type="nucleotide sequence ID" value="XM_033602107.1"/>
</dbReference>
<evidence type="ECO:0000259" key="8">
    <source>
        <dbReference type="Pfam" id="PF16278"/>
    </source>
</evidence>
<dbReference type="OrthoDB" id="3512845at2759"/>
<sequence>MSKDRALADDLEEQNATGIRSYSRDGPLDPRPINAFEVLMQPKKAKPVASNTDLATLRTMIHGRGGLGAYTIDPASFPDTRVVYFNDKFTVIRDLYPKASVHLLILPRNPKKNLLQPQIAFDDPEFLADCRREEIRVRDIVADELRRKFGQYSASEQARVRAMEAVDLPAELPPGRDWSKEVISGIHANPSMSHLHIHVLSRDMVSGPMKKRNHYLSFTTDFLVGLEHFPLANNDFRRNYGHFPEDMYCWRCGKNFGNKMSKLKAHLDEEWSEWVHE</sequence>
<dbReference type="GO" id="GO:0003725">
    <property type="term" value="F:double-stranded RNA binding"/>
    <property type="evidence" value="ECO:0007669"/>
    <property type="project" value="TreeGrafter"/>
</dbReference>
<dbReference type="Proteomes" id="UP000504637">
    <property type="component" value="Unplaced"/>
</dbReference>
<feature type="domain" description="HIT" evidence="7">
    <location>
        <begin position="79"/>
        <end position="203"/>
    </location>
</feature>
<dbReference type="Pfam" id="PF16278">
    <property type="entry name" value="zf-C2HE"/>
    <property type="match status" value="1"/>
</dbReference>
<evidence type="ECO:0000259" key="7">
    <source>
        <dbReference type="Pfam" id="PF01230"/>
    </source>
</evidence>
<evidence type="ECO:0000256" key="6">
    <source>
        <dbReference type="SAM" id="MobiDB-lite"/>
    </source>
</evidence>
<evidence type="ECO:0000256" key="4">
    <source>
        <dbReference type="ARBA" id="ARBA00023125"/>
    </source>
</evidence>
<proteinExistence type="predicted"/>
<dbReference type="PANTHER" id="PTHR12486">
    <property type="entry name" value="APRATAXIN-RELATED"/>
    <property type="match status" value="1"/>
</dbReference>
<dbReference type="GO" id="GO:0033699">
    <property type="term" value="F:DNA 5'-adenosine monophosphate hydrolase activity"/>
    <property type="evidence" value="ECO:0007669"/>
    <property type="project" value="TreeGrafter"/>
</dbReference>